<feature type="compositionally biased region" description="Basic and acidic residues" evidence="9">
    <location>
        <begin position="617"/>
        <end position="636"/>
    </location>
</feature>
<dbReference type="GO" id="GO:0000467">
    <property type="term" value="P:exonucleolytic trimming to generate mature 3'-end of 5.8S rRNA from tricistronic rRNA transcript (SSU-rRNA, 5.8S rRNA, LSU-rRNA)"/>
    <property type="evidence" value="ECO:0007669"/>
    <property type="project" value="InterPro"/>
</dbReference>
<gene>
    <name evidence="11" type="ORF">BN7_1600</name>
</gene>
<dbReference type="InterPro" id="IPR012337">
    <property type="entry name" value="RNaseH-like_sf"/>
</dbReference>
<dbReference type="GO" id="GO:0071038">
    <property type="term" value="P:TRAMP-dependent tRNA surveillance pathway"/>
    <property type="evidence" value="ECO:0007669"/>
    <property type="project" value="TreeGrafter"/>
</dbReference>
<evidence type="ECO:0000313" key="12">
    <source>
        <dbReference type="Proteomes" id="UP000009328"/>
    </source>
</evidence>
<keyword evidence="5" id="KW-0271">Exosome</keyword>
<comment type="subcellular location">
    <subcellularLocation>
        <location evidence="1">Nucleus</location>
    </subcellularLocation>
</comment>
<dbReference type="SUPFAM" id="SSF47819">
    <property type="entry name" value="HRDC-like"/>
    <property type="match status" value="1"/>
</dbReference>
<dbReference type="InterPro" id="IPR044876">
    <property type="entry name" value="HRDC_dom_sf"/>
</dbReference>
<keyword evidence="7" id="KW-0539">Nucleus</keyword>
<evidence type="ECO:0000256" key="2">
    <source>
        <dbReference type="ARBA" id="ARBA00022552"/>
    </source>
</evidence>
<evidence type="ECO:0000256" key="6">
    <source>
        <dbReference type="ARBA" id="ARBA00022839"/>
    </source>
</evidence>
<evidence type="ECO:0000256" key="1">
    <source>
        <dbReference type="ARBA" id="ARBA00004123"/>
    </source>
</evidence>
<dbReference type="Gene3D" id="1.10.150.80">
    <property type="entry name" value="HRDC domain"/>
    <property type="match status" value="1"/>
</dbReference>
<keyword evidence="6 11" id="KW-0269">Exonuclease</keyword>
<dbReference type="InterPro" id="IPR036397">
    <property type="entry name" value="RNaseH_sf"/>
</dbReference>
<dbReference type="STRING" id="1206466.K0KGG1"/>
<feature type="compositionally biased region" description="Polar residues" evidence="9">
    <location>
        <begin position="733"/>
        <end position="744"/>
    </location>
</feature>
<dbReference type="InterPro" id="IPR010997">
    <property type="entry name" value="HRDC-like_sf"/>
</dbReference>
<dbReference type="GO" id="GO:0000166">
    <property type="term" value="F:nucleotide binding"/>
    <property type="evidence" value="ECO:0007669"/>
    <property type="project" value="InterPro"/>
</dbReference>
<evidence type="ECO:0000256" key="9">
    <source>
        <dbReference type="SAM" id="MobiDB-lite"/>
    </source>
</evidence>
<dbReference type="EMBL" id="CAIF01000034">
    <property type="protein sequence ID" value="CCH42061.1"/>
    <property type="molecule type" value="Genomic_DNA"/>
</dbReference>
<accession>K0KGG1</accession>
<dbReference type="GO" id="GO:0003727">
    <property type="term" value="F:single-stranded RNA binding"/>
    <property type="evidence" value="ECO:0007669"/>
    <property type="project" value="TreeGrafter"/>
</dbReference>
<comment type="caution">
    <text evidence="11">The sequence shown here is derived from an EMBL/GenBank/DDBJ whole genome shotgun (WGS) entry which is preliminary data.</text>
</comment>
<dbReference type="Pfam" id="PF01612">
    <property type="entry name" value="DNA_pol_A_exo1"/>
    <property type="match status" value="1"/>
</dbReference>
<dbReference type="InterPro" id="IPR049559">
    <property type="entry name" value="Rrp6p-like_exo"/>
</dbReference>
<dbReference type="GO" id="GO:0071037">
    <property type="term" value="P:nuclear polyadenylation-dependent snRNA catabolic process"/>
    <property type="evidence" value="ECO:0007669"/>
    <property type="project" value="TreeGrafter"/>
</dbReference>
<dbReference type="GO" id="GO:0005730">
    <property type="term" value="C:nucleolus"/>
    <property type="evidence" value="ECO:0007669"/>
    <property type="project" value="TreeGrafter"/>
</dbReference>
<dbReference type="Pfam" id="PF00570">
    <property type="entry name" value="HRDC"/>
    <property type="match status" value="1"/>
</dbReference>
<dbReference type="GO" id="GO:0000175">
    <property type="term" value="F:3'-5'-RNA exonuclease activity"/>
    <property type="evidence" value="ECO:0007669"/>
    <property type="project" value="InterPro"/>
</dbReference>
<dbReference type="SMART" id="SM00474">
    <property type="entry name" value="35EXOc"/>
    <property type="match status" value="1"/>
</dbReference>
<evidence type="ECO:0000259" key="10">
    <source>
        <dbReference type="PROSITE" id="PS50967"/>
    </source>
</evidence>
<dbReference type="GO" id="GO:0071044">
    <property type="term" value="P:histone mRNA catabolic process"/>
    <property type="evidence" value="ECO:0007669"/>
    <property type="project" value="TreeGrafter"/>
</dbReference>
<keyword evidence="12" id="KW-1185">Reference proteome</keyword>
<feature type="compositionally biased region" description="Basic and acidic residues" evidence="9">
    <location>
        <begin position="673"/>
        <end position="702"/>
    </location>
</feature>
<dbReference type="InterPro" id="IPR045092">
    <property type="entry name" value="Rrp6-like"/>
</dbReference>
<dbReference type="AlphaFoldDB" id="K0KGG1"/>
<dbReference type="InterPro" id="IPR012588">
    <property type="entry name" value="Exosome-assoc_fac_Rrp6_N"/>
</dbReference>
<dbReference type="eggNOG" id="KOG2206">
    <property type="taxonomic scope" value="Eukaryota"/>
</dbReference>
<keyword evidence="3" id="KW-0540">Nuclease</keyword>
<dbReference type="PANTHER" id="PTHR12124">
    <property type="entry name" value="POLYMYOSITIS/SCLERODERMA AUTOANTIGEN-RELATED"/>
    <property type="match status" value="1"/>
</dbReference>
<dbReference type="SMART" id="SM00341">
    <property type="entry name" value="HRDC"/>
    <property type="match status" value="1"/>
</dbReference>
<dbReference type="EC" id="3.1.13.-" evidence="11"/>
<dbReference type="CDD" id="cd06147">
    <property type="entry name" value="Rrp6p_like_exo"/>
    <property type="match status" value="1"/>
</dbReference>
<evidence type="ECO:0000313" key="11">
    <source>
        <dbReference type="EMBL" id="CCH42061.1"/>
    </source>
</evidence>
<dbReference type="FunFam" id="1.10.150.80:FF:000001">
    <property type="entry name" value="Putative exosome component 10"/>
    <property type="match status" value="1"/>
</dbReference>
<dbReference type="InterPro" id="IPR002121">
    <property type="entry name" value="HRDC_dom"/>
</dbReference>
<feature type="domain" description="HRDC" evidence="10">
    <location>
        <begin position="438"/>
        <end position="518"/>
    </location>
</feature>
<feature type="region of interest" description="Disordered" evidence="9">
    <location>
        <begin position="612"/>
        <end position="744"/>
    </location>
</feature>
<dbReference type="HOGENOM" id="CLU_010129_3_2_1"/>
<dbReference type="Proteomes" id="UP000009328">
    <property type="component" value="Unassembled WGS sequence"/>
</dbReference>
<dbReference type="GO" id="GO:0071035">
    <property type="term" value="P:nuclear polyadenylation-dependent rRNA catabolic process"/>
    <property type="evidence" value="ECO:0007669"/>
    <property type="project" value="TreeGrafter"/>
</dbReference>
<dbReference type="GO" id="GO:0071036">
    <property type="term" value="P:nuclear polyadenylation-dependent snoRNA catabolic process"/>
    <property type="evidence" value="ECO:0007669"/>
    <property type="project" value="TreeGrafter"/>
</dbReference>
<dbReference type="GO" id="GO:0071051">
    <property type="term" value="P:poly(A)-dependent snoRNA 3'-end processing"/>
    <property type="evidence" value="ECO:0007669"/>
    <property type="project" value="TreeGrafter"/>
</dbReference>
<evidence type="ECO:0000256" key="4">
    <source>
        <dbReference type="ARBA" id="ARBA00022801"/>
    </source>
</evidence>
<organism evidence="11 12">
    <name type="scientific">Wickerhamomyces ciferrii (strain ATCC 14091 / BCRC 22168 / CBS 111 / JCM 3599 / NBRC 0793 / NRRL Y-1031 F-60-10)</name>
    <name type="common">Yeast</name>
    <name type="synonym">Pichia ciferrii</name>
    <dbReference type="NCBI Taxonomy" id="1206466"/>
    <lineage>
        <taxon>Eukaryota</taxon>
        <taxon>Fungi</taxon>
        <taxon>Dikarya</taxon>
        <taxon>Ascomycota</taxon>
        <taxon>Saccharomycotina</taxon>
        <taxon>Saccharomycetes</taxon>
        <taxon>Phaffomycetales</taxon>
        <taxon>Wickerhamomycetaceae</taxon>
        <taxon>Wickerhamomyces</taxon>
    </lineage>
</organism>
<sequence length="744" mass="85700">MSSNSDDVISQVFPKAVQAIRSASGLSAYDIKFYKSLDKNISDTSENSSNRLLKLINVLSSSVDLQDNQSLNQDAIESGWPRVSNLLDTILERSDFALDTLQRSPNQKDESQKFTYLDDDNAHNKGAHLNKRQEKPQKFFKTPIDNSESHPFKPLLKEKPNAMVPFQETFILTTEEENDPAHYKQPYEIEILNQEYNSKILEKSDPIPSKDWQGTEPIWVDTIEELNKMHKDLQSVSEIAVDLEHHDYRSYYGLVCLMQISTRDQDWLIDTLALREDLKILNSVFTDPKITKVFHGAFMDIIWLQRDLGLYIVSLFDTYHASRQLGFPKHSLAYLLERFAHFKTSKKYQLADWRIRPLTGPMKLYARSDTHFLLNIFDQLRNMLIESNKLTNVLFESRNVARRRFEYSSFRPLASTNVVSPIEKPEPWKSLLYQYNLSASREAVVRSLYQWRDQIAKQDDESPRYVMPNQLLVSLASLVPTDPAGVLSSSNLISDHVRKNAKEISELIKRSMKEAEEEDMYLLNNISEKFEEKDTINEDKIEFSEAAFNSELQRLKTNLPSSKYGGSSELFSLSILENNYVNNIINSEGNSNSSTEMKKRINLIRESLSFRYNPTSHHGDDDTSNKSEGQLQKESDVNIEDASTDEKSASMFSNPDDIVVLKKKQAHSRNNTAKKDKDSEKKEVLNYEDASKVMKKKPFEKANRKRSSSTFDPYTLESEGPKPVKKLPKLQMGKNTSFFSKKKK</sequence>
<dbReference type="GO" id="GO:0000176">
    <property type="term" value="C:nuclear exosome (RNase complex)"/>
    <property type="evidence" value="ECO:0007669"/>
    <property type="project" value="InterPro"/>
</dbReference>
<comment type="similarity">
    <text evidence="8">Belongs to the exosome component 10/RRP6 family.</text>
</comment>
<dbReference type="Gene3D" id="3.30.420.10">
    <property type="entry name" value="Ribonuclease H-like superfamily/Ribonuclease H"/>
    <property type="match status" value="1"/>
</dbReference>
<dbReference type="GO" id="GO:0071040">
    <property type="term" value="P:nuclear polyadenylation-dependent antisense transcript catabolic process"/>
    <property type="evidence" value="ECO:0007669"/>
    <property type="project" value="TreeGrafter"/>
</dbReference>
<evidence type="ECO:0000256" key="5">
    <source>
        <dbReference type="ARBA" id="ARBA00022835"/>
    </source>
</evidence>
<dbReference type="InParanoid" id="K0KGG1"/>
<dbReference type="FunFam" id="3.30.420.10:FF:000059">
    <property type="entry name" value="Exosome complex exonuclease Rrp6"/>
    <property type="match status" value="1"/>
</dbReference>
<evidence type="ECO:0000256" key="7">
    <source>
        <dbReference type="ARBA" id="ARBA00023242"/>
    </source>
</evidence>
<proteinExistence type="inferred from homology"/>
<dbReference type="PROSITE" id="PS50967">
    <property type="entry name" value="HRDC"/>
    <property type="match status" value="1"/>
</dbReference>
<dbReference type="Pfam" id="PF08066">
    <property type="entry name" value="PMC2NT"/>
    <property type="match status" value="1"/>
</dbReference>
<evidence type="ECO:0000256" key="8">
    <source>
        <dbReference type="ARBA" id="ARBA00043957"/>
    </source>
</evidence>
<evidence type="ECO:0000256" key="3">
    <source>
        <dbReference type="ARBA" id="ARBA00022722"/>
    </source>
</evidence>
<dbReference type="InterPro" id="IPR002562">
    <property type="entry name" value="3'-5'_exonuclease_dom"/>
</dbReference>
<keyword evidence="2" id="KW-0698">rRNA processing</keyword>
<dbReference type="SUPFAM" id="SSF53098">
    <property type="entry name" value="Ribonuclease H-like"/>
    <property type="match status" value="1"/>
</dbReference>
<name>K0KGG1_WICCF</name>
<dbReference type="PANTHER" id="PTHR12124:SF47">
    <property type="entry name" value="EXOSOME COMPONENT 10"/>
    <property type="match status" value="1"/>
</dbReference>
<dbReference type="FunCoup" id="K0KGG1">
    <property type="interactions" value="1037"/>
</dbReference>
<reference evidence="11 12" key="1">
    <citation type="journal article" date="2012" name="Eukaryot. Cell">
        <title>Draft genome sequence of Wickerhamomyces ciferrii NRRL Y-1031 F-60-10.</title>
        <authorList>
            <person name="Schneider J."/>
            <person name="Andrea H."/>
            <person name="Blom J."/>
            <person name="Jaenicke S."/>
            <person name="Ruckert C."/>
            <person name="Schorsch C."/>
            <person name="Szczepanowski R."/>
            <person name="Farwick M."/>
            <person name="Goesmann A."/>
            <person name="Puhler A."/>
            <person name="Schaffer S."/>
            <person name="Tauch A."/>
            <person name="Kohler T."/>
            <person name="Brinkrolf K."/>
        </authorList>
    </citation>
    <scope>NUCLEOTIDE SEQUENCE [LARGE SCALE GENOMIC DNA]</scope>
    <source>
        <strain evidence="12">ATCC 14091 / BCRC 22168 / CBS 111 / JCM 3599 / NBRC 0793 / NRRL Y-1031 F-60-10</strain>
    </source>
</reference>
<keyword evidence="4 11" id="KW-0378">Hydrolase</keyword>
<dbReference type="GO" id="GO:0071039">
    <property type="term" value="P:nuclear polyadenylation-dependent CUT catabolic process"/>
    <property type="evidence" value="ECO:0007669"/>
    <property type="project" value="TreeGrafter"/>
</dbReference>
<protein>
    <submittedName>
        <fullName evidence="11">Exosome complex exonuclease</fullName>
        <ecNumber evidence="11">3.1.13.-</ecNumber>
    </submittedName>
</protein>